<feature type="compositionally biased region" description="Polar residues" evidence="1">
    <location>
        <begin position="1"/>
        <end position="11"/>
    </location>
</feature>
<name>A0A1V3Y1L0_MYCKA</name>
<accession>A0A1V3Y1L0</accession>
<dbReference type="EMBL" id="MVBN01000001">
    <property type="protein sequence ID" value="OOK84641.1"/>
    <property type="molecule type" value="Genomic_DNA"/>
</dbReference>
<evidence type="ECO:0000256" key="1">
    <source>
        <dbReference type="SAM" id="MobiDB-lite"/>
    </source>
</evidence>
<sequence>MTAGNRSSVPSLSRARAHEPRWNRRPSMSSQRTVLLPSSVRTVTPSSSATVRSLTINADKSTGISSSGALGGHASTGMSSPRVANPTARCAIGDTLITTGEPVTTLVSFHRSHAIPRPRGPTHTRGGVTAPDLTAELYEGYRQTLWIPPESPECSPQCL</sequence>
<feature type="region of interest" description="Disordered" evidence="1">
    <location>
        <begin position="1"/>
        <end position="48"/>
    </location>
</feature>
<feature type="compositionally biased region" description="Low complexity" evidence="1">
    <location>
        <begin position="37"/>
        <end position="48"/>
    </location>
</feature>
<dbReference type="AlphaFoldDB" id="A0A1V3Y1L0"/>
<evidence type="ECO:0000313" key="2">
    <source>
        <dbReference type="EMBL" id="OOK84641.1"/>
    </source>
</evidence>
<protein>
    <submittedName>
        <fullName evidence="2">Uncharacterized protein</fullName>
    </submittedName>
</protein>
<evidence type="ECO:0000313" key="3">
    <source>
        <dbReference type="Proteomes" id="UP000188532"/>
    </source>
</evidence>
<proteinExistence type="predicted"/>
<comment type="caution">
    <text evidence="2">The sequence shown here is derived from an EMBL/GenBank/DDBJ whole genome shotgun (WGS) entry which is preliminary data.</text>
</comment>
<organism evidence="2 3">
    <name type="scientific">Mycobacterium kansasii</name>
    <dbReference type="NCBI Taxonomy" id="1768"/>
    <lineage>
        <taxon>Bacteria</taxon>
        <taxon>Bacillati</taxon>
        <taxon>Actinomycetota</taxon>
        <taxon>Actinomycetes</taxon>
        <taxon>Mycobacteriales</taxon>
        <taxon>Mycobacteriaceae</taxon>
        <taxon>Mycobacterium</taxon>
    </lineage>
</organism>
<gene>
    <name evidence="2" type="ORF">BZL29_1041</name>
</gene>
<feature type="region of interest" description="Disordered" evidence="1">
    <location>
        <begin position="62"/>
        <end position="82"/>
    </location>
</feature>
<reference evidence="2 3" key="1">
    <citation type="submission" date="2017-02" db="EMBL/GenBank/DDBJ databases">
        <title>Complete genome sequences of Mycobacterium kansasii strains isolated from rhesus macaques.</title>
        <authorList>
            <person name="Panda A."/>
            <person name="Nagaraj S."/>
            <person name="Zhao X."/>
            <person name="Tettelin H."/>
            <person name="Detolla L.J."/>
        </authorList>
    </citation>
    <scope>NUCLEOTIDE SEQUENCE [LARGE SCALE GENOMIC DNA]</scope>
    <source>
        <strain evidence="2 3">11-3469</strain>
    </source>
</reference>
<dbReference type="Proteomes" id="UP000188532">
    <property type="component" value="Unassembled WGS sequence"/>
</dbReference>